<protein>
    <submittedName>
        <fullName evidence="1">Uncharacterized protein</fullName>
    </submittedName>
</protein>
<dbReference type="EMBL" id="AMZY02000020">
    <property type="protein sequence ID" value="EMS31170.1"/>
    <property type="molecule type" value="Genomic_DNA"/>
</dbReference>
<gene>
    <name evidence="1" type="ORF">C943_02317</name>
</gene>
<sequence length="49" mass="5593">MGERIRREINSFGIKMVPLFLRFPVQTNKSPICRSGPQGQFDLPPYAKA</sequence>
<comment type="caution">
    <text evidence="1">The sequence shown here is derived from an EMBL/GenBank/DDBJ whole genome shotgun (WGS) entry which is preliminary data.</text>
</comment>
<keyword evidence="2" id="KW-1185">Reference proteome</keyword>
<organism evidence="1 2">
    <name type="scientific">Mariniradius saccharolyticus AK6</name>
    <dbReference type="NCBI Taxonomy" id="1239962"/>
    <lineage>
        <taxon>Bacteria</taxon>
        <taxon>Pseudomonadati</taxon>
        <taxon>Bacteroidota</taxon>
        <taxon>Cytophagia</taxon>
        <taxon>Cytophagales</taxon>
        <taxon>Cyclobacteriaceae</taxon>
        <taxon>Mariniradius</taxon>
    </lineage>
</organism>
<dbReference type="InParanoid" id="M7X0W3"/>
<evidence type="ECO:0000313" key="1">
    <source>
        <dbReference type="EMBL" id="EMS31170.1"/>
    </source>
</evidence>
<dbReference type="STRING" id="1239962.C943_02317"/>
<reference evidence="1" key="1">
    <citation type="submission" date="2013-01" db="EMBL/GenBank/DDBJ databases">
        <title>Genome assembly of Mariniradius saccharolyticus AK6.</title>
        <authorList>
            <person name="Vaidya B."/>
            <person name="Khatri I."/>
            <person name="Tanuku N.R.S."/>
            <person name="Subramanian S."/>
            <person name="Pinnaka A."/>
        </authorList>
    </citation>
    <scope>NUCLEOTIDE SEQUENCE [LARGE SCALE GENOMIC DNA]</scope>
    <source>
        <strain evidence="1">AK6</strain>
    </source>
</reference>
<name>M7X0W3_9BACT</name>
<dbReference type="Proteomes" id="UP000010953">
    <property type="component" value="Unassembled WGS sequence"/>
</dbReference>
<proteinExistence type="predicted"/>
<dbReference type="AlphaFoldDB" id="M7X0W3"/>
<evidence type="ECO:0000313" key="2">
    <source>
        <dbReference type="Proteomes" id="UP000010953"/>
    </source>
</evidence>
<accession>M7X0W3</accession>